<name>A0A5D3CBY5_CUCMM</name>
<protein>
    <submittedName>
        <fullName evidence="2">F-box protein PP2-B10-like</fullName>
    </submittedName>
</protein>
<dbReference type="SUPFAM" id="SSF81383">
    <property type="entry name" value="F-box domain"/>
    <property type="match status" value="1"/>
</dbReference>
<dbReference type="InterPro" id="IPR036047">
    <property type="entry name" value="F-box-like_dom_sf"/>
</dbReference>
<gene>
    <name evidence="2" type="ORF">E5676_scaffold499G00980</name>
</gene>
<dbReference type="InterPro" id="IPR025886">
    <property type="entry name" value="PP2-like"/>
</dbReference>
<reference evidence="2 3" key="1">
    <citation type="submission" date="2019-08" db="EMBL/GenBank/DDBJ databases">
        <title>Draft genome sequences of two oriental melons (Cucumis melo L. var makuwa).</title>
        <authorList>
            <person name="Kwon S.-Y."/>
        </authorList>
    </citation>
    <scope>NUCLEOTIDE SEQUENCE [LARGE SCALE GENOMIC DNA]</scope>
    <source>
        <strain evidence="3">cv. Chang Bougi</strain>
        <tissue evidence="2">Leaf</tissue>
    </source>
</reference>
<organism evidence="2 3">
    <name type="scientific">Cucumis melo var. makuwa</name>
    <name type="common">Oriental melon</name>
    <dbReference type="NCBI Taxonomy" id="1194695"/>
    <lineage>
        <taxon>Eukaryota</taxon>
        <taxon>Viridiplantae</taxon>
        <taxon>Streptophyta</taxon>
        <taxon>Embryophyta</taxon>
        <taxon>Tracheophyta</taxon>
        <taxon>Spermatophyta</taxon>
        <taxon>Magnoliopsida</taxon>
        <taxon>eudicotyledons</taxon>
        <taxon>Gunneridae</taxon>
        <taxon>Pentapetalae</taxon>
        <taxon>rosids</taxon>
        <taxon>fabids</taxon>
        <taxon>Cucurbitales</taxon>
        <taxon>Cucurbitaceae</taxon>
        <taxon>Benincaseae</taxon>
        <taxon>Cucumis</taxon>
    </lineage>
</organism>
<sequence length="342" mass="38646">MMGGLKLNWEGLKLVMEMMKFRLTLMEAKGSTGKVGLVVEVFELMEEEEKGEEISDFSSLPEGVVAKILSFTTPSDACRSSVVSTTFVAAAQSDIVWDSFLPTDWEILISRRKPSNLNFDPISSSKKEIFFSLCDTPLIIDDGNKSFSLDKWSGKKCIMLGARELSIIWSDMPTYWTWEPHPESRFAEVAVLLNVWWLEIKGKLSCKMLSPATTYAAYFVFKMDERRYYGFDIVAADAAVAIVDGECCSSRVCLDPFLDIAPPKRRRTPCLRRNPLGNSMSRAKQPQERHDGWFELELGELHNNGGDDEVEFFLKEVNCNYSKSGLIVQGIDIRPKISRDLA</sequence>
<dbReference type="PROSITE" id="PS50181">
    <property type="entry name" value="FBOX"/>
    <property type="match status" value="1"/>
</dbReference>
<evidence type="ECO:0000313" key="2">
    <source>
        <dbReference type="EMBL" id="TYK09497.1"/>
    </source>
</evidence>
<feature type="domain" description="F-box" evidence="1">
    <location>
        <begin position="54"/>
        <end position="100"/>
    </location>
</feature>
<dbReference type="Pfam" id="PF00646">
    <property type="entry name" value="F-box"/>
    <property type="match status" value="1"/>
</dbReference>
<dbReference type="AlphaFoldDB" id="A0A5D3CBY5"/>
<dbReference type="Pfam" id="PF14299">
    <property type="entry name" value="PP2"/>
    <property type="match status" value="1"/>
</dbReference>
<dbReference type="PANTHER" id="PTHR32278">
    <property type="entry name" value="F-BOX DOMAIN-CONTAINING PROTEIN"/>
    <property type="match status" value="1"/>
</dbReference>
<dbReference type="InterPro" id="IPR001810">
    <property type="entry name" value="F-box_dom"/>
</dbReference>
<evidence type="ECO:0000259" key="1">
    <source>
        <dbReference type="PROSITE" id="PS50181"/>
    </source>
</evidence>
<accession>A0A5D3CBY5</accession>
<comment type="caution">
    <text evidence="2">The sequence shown here is derived from an EMBL/GenBank/DDBJ whole genome shotgun (WGS) entry which is preliminary data.</text>
</comment>
<dbReference type="CDD" id="cd22162">
    <property type="entry name" value="F-box_AtSKIP3-like"/>
    <property type="match status" value="1"/>
</dbReference>
<proteinExistence type="predicted"/>
<dbReference type="Gene3D" id="1.20.1280.50">
    <property type="match status" value="1"/>
</dbReference>
<dbReference type="PANTHER" id="PTHR32278:SF143">
    <property type="entry name" value="F-BOX PROTEIN PP2-B1"/>
    <property type="match status" value="1"/>
</dbReference>
<dbReference type="Proteomes" id="UP000321947">
    <property type="component" value="Unassembled WGS sequence"/>
</dbReference>
<evidence type="ECO:0000313" key="3">
    <source>
        <dbReference type="Proteomes" id="UP000321947"/>
    </source>
</evidence>
<dbReference type="EMBL" id="SSTD01011629">
    <property type="protein sequence ID" value="TYK09497.1"/>
    <property type="molecule type" value="Genomic_DNA"/>
</dbReference>